<keyword evidence="5" id="KW-0812">Transmembrane</keyword>
<keyword evidence="2" id="KW-0238">DNA-binding</keyword>
<evidence type="ECO:0000256" key="1">
    <source>
        <dbReference type="ARBA" id="ARBA00023015"/>
    </source>
</evidence>
<dbReference type="Gramene" id="AUR62020251-RA">
    <property type="protein sequence ID" value="AUR62020251-RA:cds"/>
    <property type="gene ID" value="AUR62020251"/>
</dbReference>
<evidence type="ECO:0000256" key="5">
    <source>
        <dbReference type="SAM" id="Phobius"/>
    </source>
</evidence>
<keyword evidence="3" id="KW-0804">Transcription</keyword>
<feature type="transmembrane region" description="Helical" evidence="5">
    <location>
        <begin position="406"/>
        <end position="429"/>
    </location>
</feature>
<dbReference type="InterPro" id="IPR003441">
    <property type="entry name" value="NAC-dom"/>
</dbReference>
<evidence type="ECO:0000259" key="6">
    <source>
        <dbReference type="PROSITE" id="PS51005"/>
    </source>
</evidence>
<keyword evidence="1" id="KW-0805">Transcription regulation</keyword>
<dbReference type="InterPro" id="IPR036093">
    <property type="entry name" value="NAC_dom_sf"/>
</dbReference>
<keyword evidence="4" id="KW-0539">Nucleus</keyword>
<dbReference type="OMA" id="EGPPKCL"/>
<evidence type="ECO:0000313" key="8">
    <source>
        <dbReference type="Proteomes" id="UP000596660"/>
    </source>
</evidence>
<protein>
    <recommendedName>
        <fullName evidence="6">NAC domain-containing protein</fullName>
    </recommendedName>
</protein>
<dbReference type="PANTHER" id="PTHR31744">
    <property type="entry name" value="PROTEIN CUP-SHAPED COTYLEDON 2-RELATED"/>
    <property type="match status" value="1"/>
</dbReference>
<keyword evidence="5" id="KW-1133">Transmembrane helix</keyword>
<reference evidence="7" key="1">
    <citation type="journal article" date="2017" name="Nature">
        <title>The genome of Chenopodium quinoa.</title>
        <authorList>
            <person name="Jarvis D.E."/>
            <person name="Ho Y.S."/>
            <person name="Lightfoot D.J."/>
            <person name="Schmoeckel S.M."/>
            <person name="Li B."/>
            <person name="Borm T.J.A."/>
            <person name="Ohyanagi H."/>
            <person name="Mineta K."/>
            <person name="Michell C.T."/>
            <person name="Saber N."/>
            <person name="Kharbatia N.M."/>
            <person name="Rupper R.R."/>
            <person name="Sharp A.R."/>
            <person name="Dally N."/>
            <person name="Boughton B.A."/>
            <person name="Woo Y.H."/>
            <person name="Gao G."/>
            <person name="Schijlen E.G.W.M."/>
            <person name="Guo X."/>
            <person name="Momin A.A."/>
            <person name="Negrao S."/>
            <person name="Al-Babili S."/>
            <person name="Gehring C."/>
            <person name="Roessner U."/>
            <person name="Jung C."/>
            <person name="Murphy K."/>
            <person name="Arold S.T."/>
            <person name="Gojobori T."/>
            <person name="van der Linden C.G."/>
            <person name="van Loo E.N."/>
            <person name="Jellen E.N."/>
            <person name="Maughan P.J."/>
            <person name="Tester M."/>
        </authorList>
    </citation>
    <scope>NUCLEOTIDE SEQUENCE [LARGE SCALE GENOMIC DNA]</scope>
    <source>
        <strain evidence="7">cv. PI 614886</strain>
    </source>
</reference>
<dbReference type="EnsemblPlants" id="AUR62020251-RA">
    <property type="protein sequence ID" value="AUR62020251-RA:cds"/>
    <property type="gene ID" value="AUR62020251"/>
</dbReference>
<keyword evidence="5" id="KW-0472">Membrane</keyword>
<evidence type="ECO:0000256" key="2">
    <source>
        <dbReference type="ARBA" id="ARBA00023125"/>
    </source>
</evidence>
<keyword evidence="8" id="KW-1185">Reference proteome</keyword>
<proteinExistence type="predicted"/>
<dbReference type="GO" id="GO:0006355">
    <property type="term" value="P:regulation of DNA-templated transcription"/>
    <property type="evidence" value="ECO:0007669"/>
    <property type="project" value="InterPro"/>
</dbReference>
<evidence type="ECO:0000256" key="3">
    <source>
        <dbReference type="ARBA" id="ARBA00023163"/>
    </source>
</evidence>
<dbReference type="SUPFAM" id="SSF101941">
    <property type="entry name" value="NAC domain"/>
    <property type="match status" value="2"/>
</dbReference>
<organism evidence="7 8">
    <name type="scientific">Chenopodium quinoa</name>
    <name type="common">Quinoa</name>
    <dbReference type="NCBI Taxonomy" id="63459"/>
    <lineage>
        <taxon>Eukaryota</taxon>
        <taxon>Viridiplantae</taxon>
        <taxon>Streptophyta</taxon>
        <taxon>Embryophyta</taxon>
        <taxon>Tracheophyta</taxon>
        <taxon>Spermatophyta</taxon>
        <taxon>Magnoliopsida</taxon>
        <taxon>eudicotyledons</taxon>
        <taxon>Gunneridae</taxon>
        <taxon>Pentapetalae</taxon>
        <taxon>Caryophyllales</taxon>
        <taxon>Chenopodiaceae</taxon>
        <taxon>Chenopodioideae</taxon>
        <taxon>Atripliceae</taxon>
        <taxon>Chenopodium</taxon>
    </lineage>
</organism>
<sequence length="430" mass="48339">MDGVSVSISKEAERSIAASSMFPGFRFSPIDEELILYYLTKKLDGFHKCVEVIPELLSFPVLSSNVGLSRAEERDKACLSIFHLQLTKVSIAVLHYLTAKAIIKSDQEWFFFSPRGKKYPNGSQSKRATEIGYWKATGKERAVKSGSNVIGTKRTLVFHIGRAPKGERTEWIMHEYCMSGKAQDALVVCRLRRKCDYHAMNNVPDGEMNQSSNPSMLMASRGTYSNCGMGLIDNNTPGRDKQTVECSFKKSSSSHDSHSVEQINSASQSNWKNKDYAFQPESTSINHVGNEDDLFAEILNDSIIQLDECLHPSTFGAQPMLANNGTVPVVPRIFNNPSHNHVVQRVSPAQGTANRRIRLRKLRRLGPRKEELEEGSGENMVNSKSRRFFKKVPEGWMRISKNCSRLYVLVITMALLILMMGYSTGPAYFY</sequence>
<feature type="domain" description="NAC" evidence="6">
    <location>
        <begin position="21"/>
        <end position="194"/>
    </location>
</feature>
<evidence type="ECO:0000313" key="7">
    <source>
        <dbReference type="EnsemblPlants" id="AUR62020251-RA:cds"/>
    </source>
</evidence>
<name>A0A803LXQ0_CHEQI</name>
<dbReference type="Pfam" id="PF02365">
    <property type="entry name" value="NAM"/>
    <property type="match status" value="1"/>
</dbReference>
<dbReference type="PROSITE" id="PS51005">
    <property type="entry name" value="NAC"/>
    <property type="match status" value="1"/>
</dbReference>
<dbReference type="Proteomes" id="UP000596660">
    <property type="component" value="Unplaced"/>
</dbReference>
<dbReference type="Gene3D" id="2.170.150.80">
    <property type="entry name" value="NAC domain"/>
    <property type="match status" value="1"/>
</dbReference>
<accession>A0A803LXQ0</accession>
<evidence type="ECO:0000256" key="4">
    <source>
        <dbReference type="ARBA" id="ARBA00023242"/>
    </source>
</evidence>
<dbReference type="AlphaFoldDB" id="A0A803LXQ0"/>
<dbReference type="GO" id="GO:0003677">
    <property type="term" value="F:DNA binding"/>
    <property type="evidence" value="ECO:0007669"/>
    <property type="project" value="UniProtKB-KW"/>
</dbReference>
<reference evidence="7" key="2">
    <citation type="submission" date="2021-03" db="UniProtKB">
        <authorList>
            <consortium name="EnsemblPlants"/>
        </authorList>
    </citation>
    <scope>IDENTIFICATION</scope>
</reference>